<feature type="region of interest" description="Disordered" evidence="1">
    <location>
        <begin position="1"/>
        <end position="97"/>
    </location>
</feature>
<evidence type="ECO:0000256" key="1">
    <source>
        <dbReference type="SAM" id="MobiDB-lite"/>
    </source>
</evidence>
<dbReference type="InterPro" id="IPR019626">
    <property type="entry name" value="Stress-induced_KGG_rpt"/>
</dbReference>
<dbReference type="Proteomes" id="UP000198755">
    <property type="component" value="Unassembled WGS sequence"/>
</dbReference>
<keyword evidence="3" id="KW-1185">Reference proteome</keyword>
<dbReference type="RefSeq" id="WP_091681828.1">
    <property type="nucleotide sequence ID" value="NZ_FOSN01000007.1"/>
</dbReference>
<feature type="compositionally biased region" description="Low complexity" evidence="1">
    <location>
        <begin position="1"/>
        <end position="14"/>
    </location>
</feature>
<evidence type="ECO:0000313" key="2">
    <source>
        <dbReference type="EMBL" id="SFK40382.1"/>
    </source>
</evidence>
<sequence length="97" mass="10147">MSAATETKKSSTSTRGFASMDPEKQRAIARKGGESVPHEKRSFSQNPGLAAEAGRKGGQSVNPNKRSFSRNHTLASEAGRKGGHASHGGPRKATSEA</sequence>
<name>A0A1I3Z8M5_9HYPH</name>
<protein>
    <submittedName>
        <fullName evidence="2">Stress-induced acidophilic repeat motif-containing protein</fullName>
    </submittedName>
</protein>
<organism evidence="2 3">
    <name type="scientific">Methylocapsa palsarum</name>
    <dbReference type="NCBI Taxonomy" id="1612308"/>
    <lineage>
        <taxon>Bacteria</taxon>
        <taxon>Pseudomonadati</taxon>
        <taxon>Pseudomonadota</taxon>
        <taxon>Alphaproteobacteria</taxon>
        <taxon>Hyphomicrobiales</taxon>
        <taxon>Beijerinckiaceae</taxon>
        <taxon>Methylocapsa</taxon>
    </lineage>
</organism>
<evidence type="ECO:0000313" key="3">
    <source>
        <dbReference type="Proteomes" id="UP000198755"/>
    </source>
</evidence>
<feature type="compositionally biased region" description="Polar residues" evidence="1">
    <location>
        <begin position="59"/>
        <end position="74"/>
    </location>
</feature>
<reference evidence="2 3" key="1">
    <citation type="submission" date="2016-10" db="EMBL/GenBank/DDBJ databases">
        <authorList>
            <person name="de Groot N.N."/>
        </authorList>
    </citation>
    <scope>NUCLEOTIDE SEQUENCE [LARGE SCALE GENOMIC DNA]</scope>
    <source>
        <strain evidence="2 3">NE2</strain>
    </source>
</reference>
<accession>A0A1I3Z8M5</accession>
<feature type="compositionally biased region" description="Basic and acidic residues" evidence="1">
    <location>
        <begin position="21"/>
        <end position="42"/>
    </location>
</feature>
<proteinExistence type="predicted"/>
<dbReference type="AlphaFoldDB" id="A0A1I3Z8M5"/>
<dbReference type="STRING" id="1612308.SAMN05444581_107156"/>
<dbReference type="Pfam" id="PF10685">
    <property type="entry name" value="KGG"/>
    <property type="match status" value="3"/>
</dbReference>
<dbReference type="OrthoDB" id="4563254at2"/>
<dbReference type="EMBL" id="FOSN01000007">
    <property type="protein sequence ID" value="SFK40382.1"/>
    <property type="molecule type" value="Genomic_DNA"/>
</dbReference>
<gene>
    <name evidence="2" type="ORF">SAMN05444581_107156</name>
</gene>